<keyword evidence="1" id="KW-1133">Transmembrane helix</keyword>
<protein>
    <recommendedName>
        <fullName evidence="4">G-protein coupled receptors family 1 profile domain-containing protein</fullName>
    </recommendedName>
</protein>
<reference evidence="2 3" key="1">
    <citation type="submission" date="2018-11" db="EMBL/GenBank/DDBJ databases">
        <authorList>
            <consortium name="Pathogen Informatics"/>
        </authorList>
    </citation>
    <scope>NUCLEOTIDE SEQUENCE [LARGE SCALE GENOMIC DNA]</scope>
</reference>
<dbReference type="OrthoDB" id="5829915at2759"/>
<accession>A0A3P7MS32</accession>
<evidence type="ECO:0008006" key="4">
    <source>
        <dbReference type="Google" id="ProtNLM"/>
    </source>
</evidence>
<keyword evidence="3" id="KW-1185">Reference proteome</keyword>
<sequence>MVVDMFLYLNIMLHDLPSFIMDRDISKETQFLSVIVNCTEWFVQLLMLPLLSIMHFVAIYWPTIFRGISFRQFAFCNAGTVLIAMSCTSKLPHMICNYRM</sequence>
<evidence type="ECO:0000313" key="3">
    <source>
        <dbReference type="Proteomes" id="UP000271889"/>
    </source>
</evidence>
<evidence type="ECO:0000313" key="2">
    <source>
        <dbReference type="EMBL" id="VDN25338.1"/>
    </source>
</evidence>
<dbReference type="Proteomes" id="UP000271889">
    <property type="component" value="Unassembled WGS sequence"/>
</dbReference>
<feature type="transmembrane region" description="Helical" evidence="1">
    <location>
        <begin position="41"/>
        <end position="61"/>
    </location>
</feature>
<keyword evidence="1" id="KW-0812">Transmembrane</keyword>
<dbReference type="AlphaFoldDB" id="A0A3P7MS32"/>
<keyword evidence="1" id="KW-0472">Membrane</keyword>
<gene>
    <name evidence="2" type="ORF">CGOC_LOCUS10078</name>
</gene>
<dbReference type="EMBL" id="UYRV01109621">
    <property type="protein sequence ID" value="VDN25338.1"/>
    <property type="molecule type" value="Genomic_DNA"/>
</dbReference>
<name>A0A3P7MS32_CYLGO</name>
<evidence type="ECO:0000256" key="1">
    <source>
        <dbReference type="SAM" id="Phobius"/>
    </source>
</evidence>
<organism evidence="2 3">
    <name type="scientific">Cylicostephanus goldi</name>
    <name type="common">Nematode worm</name>
    <dbReference type="NCBI Taxonomy" id="71465"/>
    <lineage>
        <taxon>Eukaryota</taxon>
        <taxon>Metazoa</taxon>
        <taxon>Ecdysozoa</taxon>
        <taxon>Nematoda</taxon>
        <taxon>Chromadorea</taxon>
        <taxon>Rhabditida</taxon>
        <taxon>Rhabditina</taxon>
        <taxon>Rhabditomorpha</taxon>
        <taxon>Strongyloidea</taxon>
        <taxon>Strongylidae</taxon>
        <taxon>Cylicostephanus</taxon>
    </lineage>
</organism>
<proteinExistence type="predicted"/>